<comment type="caution">
    <text evidence="7">The sequence shown here is derived from an EMBL/GenBank/DDBJ whole genome shotgun (WGS) entry which is preliminary data.</text>
</comment>
<dbReference type="SUPFAM" id="SSF46689">
    <property type="entry name" value="Homeodomain-like"/>
    <property type="match status" value="1"/>
</dbReference>
<dbReference type="RefSeq" id="WP_068468306.1">
    <property type="nucleotide sequence ID" value="NZ_BJNW01000006.1"/>
</dbReference>
<gene>
    <name evidence="7" type="ORF">KVA01_08860</name>
</gene>
<dbReference type="Pfam" id="PF00440">
    <property type="entry name" value="TetR_N"/>
    <property type="match status" value="1"/>
</dbReference>
<dbReference type="Pfam" id="PF13977">
    <property type="entry name" value="TetR_C_6"/>
    <property type="match status" value="1"/>
</dbReference>
<feature type="DNA-binding region" description="H-T-H motif" evidence="5">
    <location>
        <begin position="31"/>
        <end position="50"/>
    </location>
</feature>
<dbReference type="InterPro" id="IPR039538">
    <property type="entry name" value="BetI_C"/>
</dbReference>
<dbReference type="InterPro" id="IPR009057">
    <property type="entry name" value="Homeodomain-like_sf"/>
</dbReference>
<evidence type="ECO:0000256" key="3">
    <source>
        <dbReference type="ARBA" id="ARBA00023125"/>
    </source>
</evidence>
<accession>A0A4Y4D0S4</accession>
<keyword evidence="2" id="KW-0805">Transcription regulation</keyword>
<dbReference type="PROSITE" id="PS50977">
    <property type="entry name" value="HTH_TETR_2"/>
    <property type="match status" value="1"/>
</dbReference>
<dbReference type="STRING" id="1272.GCA_900014985_00927"/>
<organism evidence="7 8">
    <name type="scientific">Kocuria varians</name>
    <name type="common">Micrococcus varians</name>
    <dbReference type="NCBI Taxonomy" id="1272"/>
    <lineage>
        <taxon>Bacteria</taxon>
        <taxon>Bacillati</taxon>
        <taxon>Actinomycetota</taxon>
        <taxon>Actinomycetes</taxon>
        <taxon>Micrococcales</taxon>
        <taxon>Micrococcaceae</taxon>
        <taxon>Kocuria</taxon>
    </lineage>
</organism>
<dbReference type="AlphaFoldDB" id="A0A4Y4D0S4"/>
<evidence type="ECO:0000256" key="2">
    <source>
        <dbReference type="ARBA" id="ARBA00023015"/>
    </source>
</evidence>
<dbReference type="OrthoDB" id="9816296at2"/>
<dbReference type="InterPro" id="IPR050109">
    <property type="entry name" value="HTH-type_TetR-like_transc_reg"/>
</dbReference>
<evidence type="ECO:0000256" key="1">
    <source>
        <dbReference type="ARBA" id="ARBA00022491"/>
    </source>
</evidence>
<keyword evidence="8" id="KW-1185">Reference proteome</keyword>
<name>A0A4Y4D0S4_KOCVA</name>
<keyword evidence="4" id="KW-0804">Transcription</keyword>
<evidence type="ECO:0000256" key="5">
    <source>
        <dbReference type="PROSITE-ProRule" id="PRU00335"/>
    </source>
</evidence>
<protein>
    <submittedName>
        <fullName evidence="7">TetR family transcriptional regulator</fullName>
    </submittedName>
</protein>
<sequence>MPKLVDHASRREELVHAVWRILARDGAAAMTMRQVAAEAGYANGALKPYFATKADLVEATYTHVFEQTNGRVAGAVTGLRGLAAVEVFSREVMPLDGERLDEARVVLAFWQEAAHDATLAAHNRRFMAQWRDCLLAWLDEARADGELATPADPATWTDGFLTFLLGTQVTAALGLQAASPAHLERQLQAQLEPLRA</sequence>
<dbReference type="PANTHER" id="PTHR30055">
    <property type="entry name" value="HTH-TYPE TRANSCRIPTIONAL REGULATOR RUTR"/>
    <property type="match status" value="1"/>
</dbReference>
<evidence type="ECO:0000259" key="6">
    <source>
        <dbReference type="PROSITE" id="PS50977"/>
    </source>
</evidence>
<keyword evidence="1" id="KW-0678">Repressor</keyword>
<feature type="domain" description="HTH tetR-type" evidence="6">
    <location>
        <begin position="8"/>
        <end position="68"/>
    </location>
</feature>
<dbReference type="InterPro" id="IPR001647">
    <property type="entry name" value="HTH_TetR"/>
</dbReference>
<dbReference type="Gene3D" id="1.10.357.10">
    <property type="entry name" value="Tetracycline Repressor, domain 2"/>
    <property type="match status" value="1"/>
</dbReference>
<proteinExistence type="predicted"/>
<keyword evidence="3 5" id="KW-0238">DNA-binding</keyword>
<evidence type="ECO:0000313" key="7">
    <source>
        <dbReference type="EMBL" id="GEC98731.1"/>
    </source>
</evidence>
<dbReference type="SUPFAM" id="SSF48498">
    <property type="entry name" value="Tetracyclin repressor-like, C-terminal domain"/>
    <property type="match status" value="1"/>
</dbReference>
<dbReference type="InterPro" id="IPR036271">
    <property type="entry name" value="Tet_transcr_reg_TetR-rel_C_sf"/>
</dbReference>
<evidence type="ECO:0000313" key="8">
    <source>
        <dbReference type="Proteomes" id="UP000315730"/>
    </source>
</evidence>
<dbReference type="Proteomes" id="UP000315730">
    <property type="component" value="Unassembled WGS sequence"/>
</dbReference>
<reference evidence="7 8" key="1">
    <citation type="submission" date="2019-06" db="EMBL/GenBank/DDBJ databases">
        <title>Whole genome shotgun sequence of Kocuria varians NBRC 15358.</title>
        <authorList>
            <person name="Hosoyama A."/>
            <person name="Uohara A."/>
            <person name="Ohji S."/>
            <person name="Ichikawa N."/>
        </authorList>
    </citation>
    <scope>NUCLEOTIDE SEQUENCE [LARGE SCALE GENOMIC DNA]</scope>
    <source>
        <strain evidence="7 8">NBRC 15358</strain>
    </source>
</reference>
<dbReference type="PANTHER" id="PTHR30055:SF148">
    <property type="entry name" value="TETR-FAMILY TRANSCRIPTIONAL REGULATOR"/>
    <property type="match status" value="1"/>
</dbReference>
<dbReference type="GO" id="GO:0003700">
    <property type="term" value="F:DNA-binding transcription factor activity"/>
    <property type="evidence" value="ECO:0007669"/>
    <property type="project" value="TreeGrafter"/>
</dbReference>
<evidence type="ECO:0000256" key="4">
    <source>
        <dbReference type="ARBA" id="ARBA00023163"/>
    </source>
</evidence>
<dbReference type="GO" id="GO:0000976">
    <property type="term" value="F:transcription cis-regulatory region binding"/>
    <property type="evidence" value="ECO:0007669"/>
    <property type="project" value="TreeGrafter"/>
</dbReference>
<dbReference type="EMBL" id="BJNW01000006">
    <property type="protein sequence ID" value="GEC98731.1"/>
    <property type="molecule type" value="Genomic_DNA"/>
</dbReference>